<reference evidence="2" key="1">
    <citation type="journal article" date="2020" name="mSystems">
        <title>Genome- and Community-Level Interaction Insights into Carbon Utilization and Element Cycling Functions of Hydrothermarchaeota in Hydrothermal Sediment.</title>
        <authorList>
            <person name="Zhou Z."/>
            <person name="Liu Y."/>
            <person name="Xu W."/>
            <person name="Pan J."/>
            <person name="Luo Z.H."/>
            <person name="Li M."/>
        </authorList>
    </citation>
    <scope>NUCLEOTIDE SEQUENCE [LARGE SCALE GENOMIC DNA]</scope>
    <source>
        <strain evidence="2">SpSt-488</strain>
    </source>
</reference>
<accession>A0A7C4GC48</accession>
<proteinExistence type="inferred from homology"/>
<evidence type="ECO:0000313" key="2">
    <source>
        <dbReference type="EMBL" id="HGK29110.1"/>
    </source>
</evidence>
<dbReference type="PANTHER" id="PTHR35024:SF4">
    <property type="entry name" value="POLYMER-FORMING CYTOSKELETAL PROTEIN"/>
    <property type="match status" value="1"/>
</dbReference>
<sequence>MGKAPSEGKLDSVIGPDTSVKGDVTVSGSLRLDGSVEGRMDVSDTLLTGPRALLKGDVHCRDAVIAGRIEGNIVAADAVELQTGAQVFGDITCRSLVVQRDCFFEGRCSMSDARREVGNG</sequence>
<name>A0A7C4GC48_UNCW3</name>
<protein>
    <submittedName>
        <fullName evidence="2">Polymer-forming cytoskeletal family protein</fullName>
    </submittedName>
</protein>
<dbReference type="AlphaFoldDB" id="A0A7C4GC48"/>
<organism evidence="2">
    <name type="scientific">candidate division WOR-3 bacterium</name>
    <dbReference type="NCBI Taxonomy" id="2052148"/>
    <lineage>
        <taxon>Bacteria</taxon>
        <taxon>Bacteria division WOR-3</taxon>
    </lineage>
</organism>
<gene>
    <name evidence="2" type="ORF">ENS41_09235</name>
</gene>
<comment type="caution">
    <text evidence="2">The sequence shown here is derived from an EMBL/GenBank/DDBJ whole genome shotgun (WGS) entry which is preliminary data.</text>
</comment>
<evidence type="ECO:0000256" key="1">
    <source>
        <dbReference type="ARBA" id="ARBA00044755"/>
    </source>
</evidence>
<comment type="similarity">
    <text evidence="1">Belongs to the bactofilin family.</text>
</comment>
<dbReference type="EMBL" id="DSUT01000193">
    <property type="protein sequence ID" value="HGK29110.1"/>
    <property type="molecule type" value="Genomic_DNA"/>
</dbReference>
<dbReference type="PANTHER" id="PTHR35024">
    <property type="entry name" value="HYPOTHETICAL CYTOSOLIC PROTEIN"/>
    <property type="match status" value="1"/>
</dbReference>
<dbReference type="Pfam" id="PF04519">
    <property type="entry name" value="Bactofilin"/>
    <property type="match status" value="1"/>
</dbReference>
<dbReference type="InterPro" id="IPR007607">
    <property type="entry name" value="BacA/B"/>
</dbReference>